<organism evidence="1 2">
    <name type="scientific">Cohnella faecalis</name>
    <dbReference type="NCBI Taxonomy" id="2315694"/>
    <lineage>
        <taxon>Bacteria</taxon>
        <taxon>Bacillati</taxon>
        <taxon>Bacillota</taxon>
        <taxon>Bacilli</taxon>
        <taxon>Bacillales</taxon>
        <taxon>Paenibacillaceae</taxon>
        <taxon>Cohnella</taxon>
    </lineage>
</organism>
<protein>
    <submittedName>
        <fullName evidence="1">Uncharacterized protein</fullName>
    </submittedName>
</protein>
<dbReference type="AlphaFoldDB" id="A0A398CHN8"/>
<reference evidence="1 2" key="1">
    <citation type="submission" date="2018-09" db="EMBL/GenBank/DDBJ databases">
        <title>Cohnella cavernae sp. nov., isolated from a karst cave.</title>
        <authorList>
            <person name="Zhu H."/>
        </authorList>
    </citation>
    <scope>NUCLEOTIDE SEQUENCE [LARGE SCALE GENOMIC DNA]</scope>
    <source>
        <strain evidence="1 2">K2E09-144</strain>
    </source>
</reference>
<name>A0A398CHN8_9BACL</name>
<gene>
    <name evidence="1" type="ORF">D3H35_14350</name>
</gene>
<evidence type="ECO:0000313" key="1">
    <source>
        <dbReference type="EMBL" id="RIE01950.1"/>
    </source>
</evidence>
<proteinExistence type="predicted"/>
<comment type="caution">
    <text evidence="1">The sequence shown here is derived from an EMBL/GenBank/DDBJ whole genome shotgun (WGS) entry which is preliminary data.</text>
</comment>
<dbReference type="Proteomes" id="UP000266340">
    <property type="component" value="Unassembled WGS sequence"/>
</dbReference>
<evidence type="ECO:0000313" key="2">
    <source>
        <dbReference type="Proteomes" id="UP000266340"/>
    </source>
</evidence>
<sequence length="63" mass="7325">MIHEADFSIAVSQIINDILRRGLQRGLRIRGFGLQAGRYIDGFDAQAKRTCRRRLRYRRGVCC</sequence>
<dbReference type="EMBL" id="QXJM01000039">
    <property type="protein sequence ID" value="RIE01950.1"/>
    <property type="molecule type" value="Genomic_DNA"/>
</dbReference>
<keyword evidence="2" id="KW-1185">Reference proteome</keyword>
<accession>A0A398CHN8</accession>